<reference evidence="7 8" key="1">
    <citation type="submission" date="2018-12" db="EMBL/GenBank/DDBJ databases">
        <title>Complete Genome Sequence of Glutamicibacter creatinolyticus strain LGCM259,isolated from an abscess of a 12-year-old mare in Italy.</title>
        <authorList>
            <person name="Santos R.G."/>
            <person name="Silva A.L."/>
            <person name="Seyffert N."/>
            <person name="Castro T.L.P."/>
            <person name="Attili A.R."/>
            <person name="Rifici C."/>
            <person name="Mazzullo G."/>
            <person name="Brenig B."/>
            <person name="Venanzi F."/>
            <person name="Azevedo V."/>
        </authorList>
    </citation>
    <scope>NUCLEOTIDE SEQUENCE [LARGE SCALE GENOMIC DNA]</scope>
    <source>
        <strain evidence="7 8">LGCM 259</strain>
    </source>
</reference>
<dbReference type="FunFam" id="1.10.10.10:FF:000163">
    <property type="entry name" value="MarR family transcriptional regulator"/>
    <property type="match status" value="1"/>
</dbReference>
<dbReference type="Gene3D" id="1.10.10.10">
    <property type="entry name" value="Winged helix-like DNA-binding domain superfamily/Winged helix DNA-binding domain"/>
    <property type="match status" value="1"/>
</dbReference>
<evidence type="ECO:0000313" key="7">
    <source>
        <dbReference type="EMBL" id="QCY48628.1"/>
    </source>
</evidence>
<keyword evidence="4" id="KW-0238">DNA-binding</keyword>
<keyword evidence="5" id="KW-0804">Transcription</keyword>
<dbReference type="AlphaFoldDB" id="A0A5B7WX72"/>
<evidence type="ECO:0000256" key="3">
    <source>
        <dbReference type="ARBA" id="ARBA00023015"/>
    </source>
</evidence>
<dbReference type="CDD" id="cd00090">
    <property type="entry name" value="HTH_ARSR"/>
    <property type="match status" value="1"/>
</dbReference>
<evidence type="ECO:0000259" key="6">
    <source>
        <dbReference type="PROSITE" id="PS50995"/>
    </source>
</evidence>
<dbReference type="RefSeq" id="WP_138927098.1">
    <property type="nucleotide sequence ID" value="NZ_BAAAGL010000030.1"/>
</dbReference>
<protein>
    <submittedName>
        <fullName evidence="7">MarR family transcriptional regulator</fullName>
    </submittedName>
</protein>
<keyword evidence="2" id="KW-0963">Cytoplasm</keyword>
<gene>
    <name evidence="7" type="ORF">GcLGCM259_2922</name>
</gene>
<dbReference type="InterPro" id="IPR039422">
    <property type="entry name" value="MarR/SlyA-like"/>
</dbReference>
<evidence type="ECO:0000256" key="4">
    <source>
        <dbReference type="ARBA" id="ARBA00023125"/>
    </source>
</evidence>
<dbReference type="PRINTS" id="PR00598">
    <property type="entry name" value="HTHMARR"/>
</dbReference>
<dbReference type="GO" id="GO:0003677">
    <property type="term" value="F:DNA binding"/>
    <property type="evidence" value="ECO:0007669"/>
    <property type="project" value="UniProtKB-KW"/>
</dbReference>
<dbReference type="InterPro" id="IPR036390">
    <property type="entry name" value="WH_DNA-bd_sf"/>
</dbReference>
<dbReference type="InterPro" id="IPR011991">
    <property type="entry name" value="ArsR-like_HTH"/>
</dbReference>
<evidence type="ECO:0000256" key="2">
    <source>
        <dbReference type="ARBA" id="ARBA00022490"/>
    </source>
</evidence>
<dbReference type="EMBL" id="CP034412">
    <property type="protein sequence ID" value="QCY48628.1"/>
    <property type="molecule type" value="Genomic_DNA"/>
</dbReference>
<dbReference type="PANTHER" id="PTHR33164">
    <property type="entry name" value="TRANSCRIPTIONAL REGULATOR, MARR FAMILY"/>
    <property type="match status" value="1"/>
</dbReference>
<sequence length="155" mass="17453">MGQAELNQDDLLKLEHQVCFAVAVASRSVISSYRPVLEPLGLTHPQYLVMLALWEQGPIGARELSAQLHLDPGTLSPLIKRMEAHGLVTRRRNPEDERAILIEVTEKGAQLREQALQVPVQMMRRLQMDEQDVHDIQRLMTRLISAAQSADDNAD</sequence>
<dbReference type="PROSITE" id="PS50995">
    <property type="entry name" value="HTH_MARR_2"/>
    <property type="match status" value="1"/>
</dbReference>
<dbReference type="GO" id="GO:0003700">
    <property type="term" value="F:DNA-binding transcription factor activity"/>
    <property type="evidence" value="ECO:0007669"/>
    <property type="project" value="InterPro"/>
</dbReference>
<evidence type="ECO:0000256" key="5">
    <source>
        <dbReference type="ARBA" id="ARBA00023163"/>
    </source>
</evidence>
<organism evidence="7 8">
    <name type="scientific">Glutamicibacter creatinolyticus</name>
    <dbReference type="NCBI Taxonomy" id="162496"/>
    <lineage>
        <taxon>Bacteria</taxon>
        <taxon>Bacillati</taxon>
        <taxon>Actinomycetota</taxon>
        <taxon>Actinomycetes</taxon>
        <taxon>Micrococcales</taxon>
        <taxon>Micrococcaceae</taxon>
        <taxon>Glutamicibacter</taxon>
    </lineage>
</organism>
<dbReference type="SMART" id="SM00347">
    <property type="entry name" value="HTH_MARR"/>
    <property type="match status" value="1"/>
</dbReference>
<keyword evidence="8" id="KW-1185">Reference proteome</keyword>
<comment type="subcellular location">
    <subcellularLocation>
        <location evidence="1">Cytoplasm</location>
    </subcellularLocation>
</comment>
<keyword evidence="3" id="KW-0805">Transcription regulation</keyword>
<evidence type="ECO:0000313" key="8">
    <source>
        <dbReference type="Proteomes" id="UP000307000"/>
    </source>
</evidence>
<dbReference type="SUPFAM" id="SSF46785">
    <property type="entry name" value="Winged helix' DNA-binding domain"/>
    <property type="match status" value="1"/>
</dbReference>
<dbReference type="KEGG" id="gcr:GcLGCM259_2922"/>
<dbReference type="GO" id="GO:0006950">
    <property type="term" value="P:response to stress"/>
    <property type="evidence" value="ECO:0007669"/>
    <property type="project" value="TreeGrafter"/>
</dbReference>
<accession>A0A5B7WX72</accession>
<dbReference type="PANTHER" id="PTHR33164:SF5">
    <property type="entry name" value="ORGANIC HYDROPEROXIDE RESISTANCE TRANSCRIPTIONAL REGULATOR"/>
    <property type="match status" value="1"/>
</dbReference>
<dbReference type="InterPro" id="IPR036388">
    <property type="entry name" value="WH-like_DNA-bd_sf"/>
</dbReference>
<dbReference type="Proteomes" id="UP000307000">
    <property type="component" value="Chromosome"/>
</dbReference>
<dbReference type="GO" id="GO:0005737">
    <property type="term" value="C:cytoplasm"/>
    <property type="evidence" value="ECO:0007669"/>
    <property type="project" value="UniProtKB-SubCell"/>
</dbReference>
<dbReference type="InterPro" id="IPR000835">
    <property type="entry name" value="HTH_MarR-typ"/>
</dbReference>
<proteinExistence type="predicted"/>
<name>A0A5B7WX72_9MICC</name>
<evidence type="ECO:0000256" key="1">
    <source>
        <dbReference type="ARBA" id="ARBA00004496"/>
    </source>
</evidence>
<dbReference type="Pfam" id="PF01047">
    <property type="entry name" value="MarR"/>
    <property type="match status" value="1"/>
</dbReference>
<feature type="domain" description="HTH marR-type" evidence="6">
    <location>
        <begin position="8"/>
        <end position="145"/>
    </location>
</feature>